<dbReference type="HOGENOM" id="CLU_041013_1_2_9"/>
<dbReference type="STRING" id="796937.HMPREF9630_00439"/>
<evidence type="ECO:0000256" key="10">
    <source>
        <dbReference type="ARBA" id="ARBA00023136"/>
    </source>
</evidence>
<proteinExistence type="inferred from homology"/>
<accession>G9XAG7</accession>
<feature type="transmembrane region" description="Helical" evidence="12">
    <location>
        <begin position="191"/>
        <end position="218"/>
    </location>
</feature>
<keyword evidence="6 12" id="KW-0812">Transmembrane</keyword>
<dbReference type="Gene3D" id="3.40.1690.10">
    <property type="entry name" value="secretion proteins EscU"/>
    <property type="match status" value="1"/>
</dbReference>
<organism evidence="13 14">
    <name type="scientific">Peptoanaerobacter stomatis</name>
    <dbReference type="NCBI Taxonomy" id="796937"/>
    <lineage>
        <taxon>Bacteria</taxon>
        <taxon>Bacillati</taxon>
        <taxon>Bacillota</taxon>
        <taxon>Clostridia</taxon>
        <taxon>Peptostreptococcales</taxon>
        <taxon>Filifactoraceae</taxon>
        <taxon>Peptoanaerobacter</taxon>
    </lineage>
</organism>
<keyword evidence="8 12" id="KW-0653">Protein transport</keyword>
<comment type="caution">
    <text evidence="13">The sequence shown here is derived from an EMBL/GenBank/DDBJ whole genome shotgun (WGS) entry which is preliminary data.</text>
</comment>
<keyword evidence="13" id="KW-0966">Cell projection</keyword>
<dbReference type="AlphaFoldDB" id="G9XAG7"/>
<evidence type="ECO:0000256" key="7">
    <source>
        <dbReference type="ARBA" id="ARBA00022795"/>
    </source>
</evidence>
<name>G9XAG7_9FIRM</name>
<protein>
    <recommendedName>
        <fullName evidence="3 12">Flagellar biosynthetic protein FlhB</fullName>
    </recommendedName>
</protein>
<comment type="subcellular location">
    <subcellularLocation>
        <location evidence="1">Cell membrane</location>
        <topology evidence="1">Multi-pass membrane protein</topology>
    </subcellularLocation>
</comment>
<feature type="transmembrane region" description="Helical" evidence="12">
    <location>
        <begin position="152"/>
        <end position="171"/>
    </location>
</feature>
<dbReference type="InterPro" id="IPR006135">
    <property type="entry name" value="T3SS_substrate_exporter"/>
</dbReference>
<evidence type="ECO:0000313" key="14">
    <source>
        <dbReference type="Proteomes" id="UP000003379"/>
    </source>
</evidence>
<dbReference type="FunFam" id="3.40.1690.10:FF:000001">
    <property type="entry name" value="Flagellar biosynthetic protein FlhB"/>
    <property type="match status" value="1"/>
</dbReference>
<evidence type="ECO:0000256" key="9">
    <source>
        <dbReference type="ARBA" id="ARBA00022989"/>
    </source>
</evidence>
<dbReference type="InterPro" id="IPR029025">
    <property type="entry name" value="T3SS_substrate_exporter_C"/>
</dbReference>
<dbReference type="PRINTS" id="PR00950">
    <property type="entry name" value="TYPE3IMSPROT"/>
</dbReference>
<evidence type="ECO:0000256" key="4">
    <source>
        <dbReference type="ARBA" id="ARBA00022448"/>
    </source>
</evidence>
<dbReference type="EMBL" id="AFZG01000012">
    <property type="protein sequence ID" value="EHL19987.1"/>
    <property type="molecule type" value="Genomic_DNA"/>
</dbReference>
<evidence type="ECO:0000313" key="13">
    <source>
        <dbReference type="EMBL" id="EHL19987.1"/>
    </source>
</evidence>
<keyword evidence="5 12" id="KW-1003">Cell membrane</keyword>
<evidence type="ECO:0000256" key="6">
    <source>
        <dbReference type="ARBA" id="ARBA00022692"/>
    </source>
</evidence>
<keyword evidence="13" id="KW-0282">Flagellum</keyword>
<dbReference type="InterPro" id="IPR006136">
    <property type="entry name" value="FlhB"/>
</dbReference>
<keyword evidence="11 12" id="KW-1006">Bacterial flagellum protein export</keyword>
<keyword evidence="4 12" id="KW-0813">Transport</keyword>
<dbReference type="Pfam" id="PF01312">
    <property type="entry name" value="Bac_export_2"/>
    <property type="match status" value="1"/>
</dbReference>
<gene>
    <name evidence="12" type="primary">flhB</name>
    <name evidence="13" type="ORF">HMPREF9628_00984</name>
</gene>
<feature type="transmembrane region" description="Helical" evidence="12">
    <location>
        <begin position="85"/>
        <end position="114"/>
    </location>
</feature>
<dbReference type="Gene3D" id="6.10.250.2080">
    <property type="match status" value="1"/>
</dbReference>
<keyword evidence="13" id="KW-0969">Cilium</keyword>
<dbReference type="GO" id="GO:0044780">
    <property type="term" value="P:bacterial-type flagellum assembly"/>
    <property type="evidence" value="ECO:0007669"/>
    <property type="project" value="InterPro"/>
</dbReference>
<evidence type="ECO:0000256" key="8">
    <source>
        <dbReference type="ARBA" id="ARBA00022927"/>
    </source>
</evidence>
<dbReference type="RefSeq" id="WP_009529059.1">
    <property type="nucleotide sequence ID" value="NZ_JBQMYZ010000061.1"/>
</dbReference>
<evidence type="ECO:0000256" key="1">
    <source>
        <dbReference type="ARBA" id="ARBA00004651"/>
    </source>
</evidence>
<keyword evidence="10 12" id="KW-0472">Membrane</keyword>
<evidence type="ECO:0000256" key="12">
    <source>
        <dbReference type="RuleBase" id="RU364091"/>
    </source>
</evidence>
<evidence type="ECO:0000256" key="5">
    <source>
        <dbReference type="ARBA" id="ARBA00022475"/>
    </source>
</evidence>
<dbReference type="Proteomes" id="UP000003379">
    <property type="component" value="Unassembled WGS sequence"/>
</dbReference>
<dbReference type="GO" id="GO:0005886">
    <property type="term" value="C:plasma membrane"/>
    <property type="evidence" value="ECO:0007669"/>
    <property type="project" value="UniProtKB-SubCell"/>
</dbReference>
<comment type="similarity">
    <text evidence="2 12">Belongs to the type III secretion exporter family.</text>
</comment>
<feature type="transmembrane region" description="Helical" evidence="12">
    <location>
        <begin position="39"/>
        <end position="65"/>
    </location>
</feature>
<evidence type="ECO:0000256" key="2">
    <source>
        <dbReference type="ARBA" id="ARBA00010690"/>
    </source>
</evidence>
<reference evidence="13 14" key="1">
    <citation type="submission" date="2011-08" db="EMBL/GenBank/DDBJ databases">
        <title>The Genome Sequence of Eubacteriaceae bacterium CM5.</title>
        <authorList>
            <consortium name="The Broad Institute Genome Sequencing Platform"/>
            <person name="Earl A."/>
            <person name="Ward D."/>
            <person name="Feldgarden M."/>
            <person name="Gevers D."/>
            <person name="Sizova M."/>
            <person name="Hazen A."/>
            <person name="Epstein S."/>
            <person name="Young S.K."/>
            <person name="Zeng Q."/>
            <person name="Gargeya S."/>
            <person name="Fitzgerald M."/>
            <person name="Haas B."/>
            <person name="Abouelleil A."/>
            <person name="Alvarado L."/>
            <person name="Arachchi H.M."/>
            <person name="Berlin A."/>
            <person name="Brown A."/>
            <person name="Chapman S.B."/>
            <person name="Chen Z."/>
            <person name="Dunbar C."/>
            <person name="Freedman E."/>
            <person name="Gearin G."/>
            <person name="Gellesch M."/>
            <person name="Goldberg J."/>
            <person name="Griggs A."/>
            <person name="Gujja S."/>
            <person name="Heiman D."/>
            <person name="Howarth C."/>
            <person name="Larson L."/>
            <person name="Lui A."/>
            <person name="MacDonald P.J.P."/>
            <person name="Montmayeur A."/>
            <person name="Murphy C."/>
            <person name="Neiman D."/>
            <person name="Pearson M."/>
            <person name="Priest M."/>
            <person name="Roberts A."/>
            <person name="Saif S."/>
            <person name="Shea T."/>
            <person name="Shenoy N."/>
            <person name="Sisk P."/>
            <person name="Stolte C."/>
            <person name="Sykes S."/>
            <person name="Wortman J."/>
            <person name="Nusbaum C."/>
            <person name="Birren B."/>
        </authorList>
    </citation>
    <scope>NUCLEOTIDE SEQUENCE [LARGE SCALE GENOMIC DNA]</scope>
    <source>
        <strain evidence="13 14">CM5</strain>
    </source>
</reference>
<dbReference type="PANTHER" id="PTHR30531:SF12">
    <property type="entry name" value="FLAGELLAR BIOSYNTHETIC PROTEIN FLHB"/>
    <property type="match status" value="1"/>
</dbReference>
<dbReference type="SUPFAM" id="SSF160544">
    <property type="entry name" value="EscU C-terminal domain-like"/>
    <property type="match status" value="1"/>
</dbReference>
<comment type="function">
    <text evidence="12">Required for formation of the rod structure in the basal body of the flagellar apparatus. Together with FliI and FliH, may constitute the export apparatus of flagellin.</text>
</comment>
<keyword evidence="7 12" id="KW-1005">Bacterial flagellum biogenesis</keyword>
<dbReference type="GO" id="GO:0009306">
    <property type="term" value="P:protein secretion"/>
    <property type="evidence" value="ECO:0007669"/>
    <property type="project" value="InterPro"/>
</dbReference>
<keyword evidence="9 12" id="KW-1133">Transmembrane helix</keyword>
<sequence>MYEYIKLDLQLFSEKTEEATSKKKQDTRKKGNVLQSKELTGAITLFVAVFAINIYSANILEVIVSSVKYYNGLFYELNFNDITEIYNILIKALIFTLRAVIYIIIPTFITAFVIQRLQVGSLYTTEPLKPKLSRLNPIEGFKRMFSMQAVMNLIKSLLKIILVGYVGYIYIRDNIGLVMKAYELDKMRFSYMVFFFSINMAIRMAFVIIILGFADYFYQNYSYKKNIRMSKQEVKEEFKQTEGDPQIKAKIKERQRQAAMRRMMQELPKADVIITNPTHFAVALKYDEDKYDAPYVIAKGQDYIAKKIKEKAKEYEIPIVENKPLARTLYKEIEIGRVITPDLYEAVAEVLAYIYSIKENNRR</sequence>
<dbReference type="NCBIfam" id="TIGR00328">
    <property type="entry name" value="flhB"/>
    <property type="match status" value="1"/>
</dbReference>
<dbReference type="PATRIC" id="fig|796940.3.peg.260"/>
<dbReference type="PANTHER" id="PTHR30531">
    <property type="entry name" value="FLAGELLAR BIOSYNTHETIC PROTEIN FLHB"/>
    <property type="match status" value="1"/>
</dbReference>
<evidence type="ECO:0000256" key="11">
    <source>
        <dbReference type="ARBA" id="ARBA00023225"/>
    </source>
</evidence>
<evidence type="ECO:0000256" key="3">
    <source>
        <dbReference type="ARBA" id="ARBA00021622"/>
    </source>
</evidence>